<comment type="caution">
    <text evidence="1">The sequence shown here is derived from an EMBL/GenBank/DDBJ whole genome shotgun (WGS) entry which is preliminary data.</text>
</comment>
<proteinExistence type="predicted"/>
<reference evidence="1" key="2">
    <citation type="journal article" date="2022" name="New Phytol.">
        <title>Evolutionary transition to the ectomycorrhizal habit in the genomes of a hyperdiverse lineage of mushroom-forming fungi.</title>
        <authorList>
            <person name="Looney B."/>
            <person name="Miyauchi S."/>
            <person name="Morin E."/>
            <person name="Drula E."/>
            <person name="Courty P.E."/>
            <person name="Kohler A."/>
            <person name="Kuo A."/>
            <person name="LaButti K."/>
            <person name="Pangilinan J."/>
            <person name="Lipzen A."/>
            <person name="Riley R."/>
            <person name="Andreopoulos W."/>
            <person name="He G."/>
            <person name="Johnson J."/>
            <person name="Nolan M."/>
            <person name="Tritt A."/>
            <person name="Barry K.W."/>
            <person name="Grigoriev I.V."/>
            <person name="Nagy L.G."/>
            <person name="Hibbett D."/>
            <person name="Henrissat B."/>
            <person name="Matheny P.B."/>
            <person name="Labbe J."/>
            <person name="Martin F.M."/>
        </authorList>
    </citation>
    <scope>NUCLEOTIDE SEQUENCE</scope>
    <source>
        <strain evidence="1">HHB10654</strain>
    </source>
</reference>
<gene>
    <name evidence="1" type="ORF">BV25DRAFT_1921545</name>
</gene>
<evidence type="ECO:0000313" key="2">
    <source>
        <dbReference type="Proteomes" id="UP000814140"/>
    </source>
</evidence>
<sequence length="302" mass="33397">MQAGDNTINGETSANPSYHPLFSFDADVVLGSRDGTLFKVPSTTLRMTSSWFRAMFSLPQTSATAQASTLAPDVINLDEDARTLEHLLRMVCGLTIPELDSWDSVEPLLYAAEKYDMPGPQSIVRALLRTPPFLDVPLRLYAAACRYGWASEARVASTLALTHDLHAPEHRAALLKLKTGDLLALYDLHHERRELFRTRLSEPPFLTDVQLTEAYARCARCHEPVDYAAWRELKHVMVMEMDRRPAGDTIAAGLDEWPAAKACWAAKCKKVSCTTAVYDKVSTARAIQGAISALPNAVKPVE</sequence>
<evidence type="ECO:0000313" key="1">
    <source>
        <dbReference type="EMBL" id="KAI0055747.1"/>
    </source>
</evidence>
<accession>A0ACB8SHJ7</accession>
<reference evidence="1" key="1">
    <citation type="submission" date="2021-03" db="EMBL/GenBank/DDBJ databases">
        <authorList>
            <consortium name="DOE Joint Genome Institute"/>
            <person name="Ahrendt S."/>
            <person name="Looney B.P."/>
            <person name="Miyauchi S."/>
            <person name="Morin E."/>
            <person name="Drula E."/>
            <person name="Courty P.E."/>
            <person name="Chicoki N."/>
            <person name="Fauchery L."/>
            <person name="Kohler A."/>
            <person name="Kuo A."/>
            <person name="Labutti K."/>
            <person name="Pangilinan J."/>
            <person name="Lipzen A."/>
            <person name="Riley R."/>
            <person name="Andreopoulos W."/>
            <person name="He G."/>
            <person name="Johnson J."/>
            <person name="Barry K.W."/>
            <person name="Grigoriev I.V."/>
            <person name="Nagy L."/>
            <person name="Hibbett D."/>
            <person name="Henrissat B."/>
            <person name="Matheny P.B."/>
            <person name="Labbe J."/>
            <person name="Martin F."/>
        </authorList>
    </citation>
    <scope>NUCLEOTIDE SEQUENCE</scope>
    <source>
        <strain evidence="1">HHB10654</strain>
    </source>
</reference>
<protein>
    <submittedName>
        <fullName evidence="1">Uncharacterized protein</fullName>
    </submittedName>
</protein>
<name>A0ACB8SHJ7_9AGAM</name>
<organism evidence="1 2">
    <name type="scientific">Artomyces pyxidatus</name>
    <dbReference type="NCBI Taxonomy" id="48021"/>
    <lineage>
        <taxon>Eukaryota</taxon>
        <taxon>Fungi</taxon>
        <taxon>Dikarya</taxon>
        <taxon>Basidiomycota</taxon>
        <taxon>Agaricomycotina</taxon>
        <taxon>Agaricomycetes</taxon>
        <taxon>Russulales</taxon>
        <taxon>Auriscalpiaceae</taxon>
        <taxon>Artomyces</taxon>
    </lineage>
</organism>
<keyword evidence="2" id="KW-1185">Reference proteome</keyword>
<dbReference type="Proteomes" id="UP000814140">
    <property type="component" value="Unassembled WGS sequence"/>
</dbReference>
<dbReference type="EMBL" id="MU277280">
    <property type="protein sequence ID" value="KAI0055747.1"/>
    <property type="molecule type" value="Genomic_DNA"/>
</dbReference>